<dbReference type="SMART" id="SM00368">
    <property type="entry name" value="LRR_RI"/>
    <property type="match status" value="3"/>
</dbReference>
<dbReference type="OMA" id="ANIWKWK"/>
<dbReference type="Gene3D" id="3.80.10.10">
    <property type="entry name" value="Ribonuclease Inhibitor"/>
    <property type="match status" value="1"/>
</dbReference>
<dbReference type="InterPro" id="IPR051261">
    <property type="entry name" value="NLR"/>
</dbReference>
<dbReference type="GeneTree" id="ENSGT01150000286904"/>
<dbReference type="PROSITE" id="PS51450">
    <property type="entry name" value="LRR"/>
    <property type="match status" value="1"/>
</dbReference>
<evidence type="ECO:0008006" key="5">
    <source>
        <dbReference type="Google" id="ProtNLM"/>
    </source>
</evidence>
<dbReference type="Pfam" id="PF13516">
    <property type="entry name" value="LRR_6"/>
    <property type="match status" value="3"/>
</dbReference>
<reference evidence="3" key="2">
    <citation type="submission" date="2025-09" db="UniProtKB">
        <authorList>
            <consortium name="Ensembl"/>
        </authorList>
    </citation>
    <scope>IDENTIFICATION</scope>
</reference>
<evidence type="ECO:0000313" key="3">
    <source>
        <dbReference type="Ensembl" id="ENSKMAP00000020233.1"/>
    </source>
</evidence>
<dbReference type="InterPro" id="IPR032675">
    <property type="entry name" value="LRR_dom_sf"/>
</dbReference>
<keyword evidence="4" id="KW-1185">Reference proteome</keyword>
<sequence length="209" mass="23288">IHAILDRMCFNESFSIRIQQRLKPEPSCVSYKSNESKELNPDFKSEQPFVPKRLDYCSLSERSCEALSSVLSSQSSSLRELDLSNNDLQDSGVKLLSTGLESPHCKLETLSLSGCLITEEGCGSLASALSSNPSHLKELDLSYNHPGDSGVTLLSGALKDPHLRLETLRYGETCCRHTQCLVEKEEQETCFLSFTQLLQFYLMLDTSVI</sequence>
<accession>A0A3Q3ATC1</accession>
<proteinExistence type="predicted"/>
<evidence type="ECO:0000256" key="2">
    <source>
        <dbReference type="ARBA" id="ARBA00022737"/>
    </source>
</evidence>
<dbReference type="SUPFAM" id="SSF52047">
    <property type="entry name" value="RNI-like"/>
    <property type="match status" value="1"/>
</dbReference>
<reference evidence="3" key="1">
    <citation type="submission" date="2025-08" db="UniProtKB">
        <authorList>
            <consortium name="Ensembl"/>
        </authorList>
    </citation>
    <scope>IDENTIFICATION</scope>
</reference>
<dbReference type="PANTHER" id="PTHR24106">
    <property type="entry name" value="NACHT, LRR AND CARD DOMAINS-CONTAINING"/>
    <property type="match status" value="1"/>
</dbReference>
<dbReference type="STRING" id="37003.ENSKMAP00000020233"/>
<dbReference type="Ensembl" id="ENSKMAT00000020500.1">
    <property type="protein sequence ID" value="ENSKMAP00000020233.1"/>
    <property type="gene ID" value="ENSKMAG00000015037.1"/>
</dbReference>
<protein>
    <recommendedName>
        <fullName evidence="5">SPRY-associated domain-containing protein</fullName>
    </recommendedName>
</protein>
<evidence type="ECO:0000313" key="4">
    <source>
        <dbReference type="Proteomes" id="UP000264800"/>
    </source>
</evidence>
<keyword evidence="2" id="KW-0677">Repeat</keyword>
<evidence type="ECO:0000256" key="1">
    <source>
        <dbReference type="ARBA" id="ARBA00022614"/>
    </source>
</evidence>
<name>A0A3Q3ATC1_KRYMA</name>
<organism evidence="3 4">
    <name type="scientific">Kryptolebias marmoratus</name>
    <name type="common">Mangrove killifish</name>
    <name type="synonym">Rivulus marmoratus</name>
    <dbReference type="NCBI Taxonomy" id="37003"/>
    <lineage>
        <taxon>Eukaryota</taxon>
        <taxon>Metazoa</taxon>
        <taxon>Chordata</taxon>
        <taxon>Craniata</taxon>
        <taxon>Vertebrata</taxon>
        <taxon>Euteleostomi</taxon>
        <taxon>Actinopterygii</taxon>
        <taxon>Neopterygii</taxon>
        <taxon>Teleostei</taxon>
        <taxon>Neoteleostei</taxon>
        <taxon>Acanthomorphata</taxon>
        <taxon>Ovalentaria</taxon>
        <taxon>Atherinomorphae</taxon>
        <taxon>Cyprinodontiformes</taxon>
        <taxon>Rivulidae</taxon>
        <taxon>Kryptolebias</taxon>
    </lineage>
</organism>
<keyword evidence="1" id="KW-0433">Leucine-rich repeat</keyword>
<dbReference type="AlphaFoldDB" id="A0A3Q3ATC1"/>
<dbReference type="InterPro" id="IPR001611">
    <property type="entry name" value="Leu-rich_rpt"/>
</dbReference>
<dbReference type="Proteomes" id="UP000264800">
    <property type="component" value="Unplaced"/>
</dbReference>